<keyword evidence="3" id="KW-0547">Nucleotide-binding</keyword>
<evidence type="ECO:0000256" key="4">
    <source>
        <dbReference type="ARBA" id="ARBA00022840"/>
    </source>
</evidence>
<name>X0UX51_9ZZZZ</name>
<gene>
    <name evidence="6" type="ORF">S01H1_42076</name>
</gene>
<dbReference type="GO" id="GO:0005524">
    <property type="term" value="F:ATP binding"/>
    <property type="evidence" value="ECO:0007669"/>
    <property type="project" value="UniProtKB-KW"/>
</dbReference>
<feature type="non-terminal residue" evidence="6">
    <location>
        <position position="1"/>
    </location>
</feature>
<keyword evidence="2" id="KW-0677">Repeat</keyword>
<accession>X0UX51</accession>
<dbReference type="CDD" id="cd03215">
    <property type="entry name" value="ABC_Carb_Monos_II"/>
    <property type="match status" value="1"/>
</dbReference>
<dbReference type="PROSITE" id="PS00211">
    <property type="entry name" value="ABC_TRANSPORTER_1"/>
    <property type="match status" value="1"/>
</dbReference>
<dbReference type="AlphaFoldDB" id="X0UX51"/>
<dbReference type="InterPro" id="IPR050107">
    <property type="entry name" value="ABC_carbohydrate_import_ATPase"/>
</dbReference>
<feature type="domain" description="ABC transporter" evidence="5">
    <location>
        <begin position="41"/>
        <end position="266"/>
    </location>
</feature>
<dbReference type="PROSITE" id="PS50893">
    <property type="entry name" value="ABC_TRANSPORTER_2"/>
    <property type="match status" value="1"/>
</dbReference>
<evidence type="ECO:0000259" key="5">
    <source>
        <dbReference type="PROSITE" id="PS50893"/>
    </source>
</evidence>
<evidence type="ECO:0000256" key="2">
    <source>
        <dbReference type="ARBA" id="ARBA00022737"/>
    </source>
</evidence>
<dbReference type="SMART" id="SM00382">
    <property type="entry name" value="AAA"/>
    <property type="match status" value="1"/>
</dbReference>
<dbReference type="InterPro" id="IPR017871">
    <property type="entry name" value="ABC_transporter-like_CS"/>
</dbReference>
<dbReference type="InterPro" id="IPR027417">
    <property type="entry name" value="P-loop_NTPase"/>
</dbReference>
<evidence type="ECO:0000256" key="3">
    <source>
        <dbReference type="ARBA" id="ARBA00022741"/>
    </source>
</evidence>
<dbReference type="InterPro" id="IPR003439">
    <property type="entry name" value="ABC_transporter-like_ATP-bd"/>
</dbReference>
<dbReference type="GO" id="GO:0016887">
    <property type="term" value="F:ATP hydrolysis activity"/>
    <property type="evidence" value="ECO:0007669"/>
    <property type="project" value="InterPro"/>
</dbReference>
<dbReference type="Gene3D" id="3.40.50.300">
    <property type="entry name" value="P-loop containing nucleotide triphosphate hydrolases"/>
    <property type="match status" value="1"/>
</dbReference>
<dbReference type="PANTHER" id="PTHR43790:SF9">
    <property type="entry name" value="GALACTOFURANOSE TRANSPORTER ATP-BINDING PROTEIN YTFR"/>
    <property type="match status" value="1"/>
</dbReference>
<proteinExistence type="predicted"/>
<dbReference type="InterPro" id="IPR003593">
    <property type="entry name" value="AAA+_ATPase"/>
</dbReference>
<dbReference type="Pfam" id="PF00005">
    <property type="entry name" value="ABC_tran"/>
    <property type="match status" value="1"/>
</dbReference>
<dbReference type="PANTHER" id="PTHR43790">
    <property type="entry name" value="CARBOHYDRATE TRANSPORT ATP-BINDING PROTEIN MG119-RELATED"/>
    <property type="match status" value="1"/>
</dbReference>
<evidence type="ECO:0000313" key="6">
    <source>
        <dbReference type="EMBL" id="GAG03782.1"/>
    </source>
</evidence>
<keyword evidence="4" id="KW-0067">ATP-binding</keyword>
<evidence type="ECO:0000256" key="1">
    <source>
        <dbReference type="ARBA" id="ARBA00022448"/>
    </source>
</evidence>
<keyword evidence="1" id="KW-0813">Transport</keyword>
<protein>
    <recommendedName>
        <fullName evidence="5">ABC transporter domain-containing protein</fullName>
    </recommendedName>
</protein>
<reference evidence="6" key="1">
    <citation type="journal article" date="2014" name="Front. Microbiol.">
        <title>High frequency of phylogenetically diverse reductive dehalogenase-homologous genes in deep subseafloor sedimentary metagenomes.</title>
        <authorList>
            <person name="Kawai M."/>
            <person name="Futagami T."/>
            <person name="Toyoda A."/>
            <person name="Takaki Y."/>
            <person name="Nishi S."/>
            <person name="Hori S."/>
            <person name="Arai W."/>
            <person name="Tsubouchi T."/>
            <person name="Morono Y."/>
            <person name="Uchiyama I."/>
            <person name="Ito T."/>
            <person name="Fujiyama A."/>
            <person name="Inagaki F."/>
            <person name="Takami H."/>
        </authorList>
    </citation>
    <scope>NUCLEOTIDE SEQUENCE</scope>
    <source>
        <strain evidence="6">Expedition CK06-06</strain>
    </source>
</reference>
<dbReference type="SUPFAM" id="SSF52540">
    <property type="entry name" value="P-loop containing nucleoside triphosphate hydrolases"/>
    <property type="match status" value="1"/>
</dbReference>
<feature type="non-terminal residue" evidence="6">
    <location>
        <position position="266"/>
    </location>
</feature>
<sequence length="266" mass="29572">VLRDGKYVGTRLTSQTDEQEIVNMMVGRDLDESDSLISDQPPGPEILRVEALASKDCFEEISFNVHSREILTFFGLVGAGRTDVARALVGLDDSTGGKVYLHGEEVLINRPGVAMRKGIAYLPEDRKNDGLFLDKTIKENFLAPNLRKVAPKGWLRWSVLREIVQEFVGLLDIQTPSLDQRVNNLSGGNQQKVLFGEWLATEPEVLIVDEPTRGIDVGTKAEIHRLLRNLAEQGKAVMVISSDLPEALRISDRIAVMRRGKLIGFI</sequence>
<comment type="caution">
    <text evidence="6">The sequence shown here is derived from an EMBL/GenBank/DDBJ whole genome shotgun (WGS) entry which is preliminary data.</text>
</comment>
<organism evidence="6">
    <name type="scientific">marine sediment metagenome</name>
    <dbReference type="NCBI Taxonomy" id="412755"/>
    <lineage>
        <taxon>unclassified sequences</taxon>
        <taxon>metagenomes</taxon>
        <taxon>ecological metagenomes</taxon>
    </lineage>
</organism>
<dbReference type="EMBL" id="BARS01026720">
    <property type="protein sequence ID" value="GAG03782.1"/>
    <property type="molecule type" value="Genomic_DNA"/>
</dbReference>